<accession>A0A9P0K7T0</accession>
<dbReference type="AlphaFoldDB" id="A0A9P0K7T0"/>
<comment type="caution">
    <text evidence="1">The sequence shown here is derived from an EMBL/GenBank/DDBJ whole genome shotgun (WGS) entry which is preliminary data.</text>
</comment>
<evidence type="ECO:0000313" key="1">
    <source>
        <dbReference type="EMBL" id="CAH1969106.1"/>
    </source>
</evidence>
<name>A0A9P0K7T0_ACAOB</name>
<protein>
    <submittedName>
        <fullName evidence="1">Uncharacterized protein</fullName>
    </submittedName>
</protein>
<dbReference type="EMBL" id="CAKOFQ010006760">
    <property type="protein sequence ID" value="CAH1969106.1"/>
    <property type="molecule type" value="Genomic_DNA"/>
</dbReference>
<organism evidence="1 2">
    <name type="scientific">Acanthoscelides obtectus</name>
    <name type="common">Bean weevil</name>
    <name type="synonym">Bruchus obtectus</name>
    <dbReference type="NCBI Taxonomy" id="200917"/>
    <lineage>
        <taxon>Eukaryota</taxon>
        <taxon>Metazoa</taxon>
        <taxon>Ecdysozoa</taxon>
        <taxon>Arthropoda</taxon>
        <taxon>Hexapoda</taxon>
        <taxon>Insecta</taxon>
        <taxon>Pterygota</taxon>
        <taxon>Neoptera</taxon>
        <taxon>Endopterygota</taxon>
        <taxon>Coleoptera</taxon>
        <taxon>Polyphaga</taxon>
        <taxon>Cucujiformia</taxon>
        <taxon>Chrysomeloidea</taxon>
        <taxon>Chrysomelidae</taxon>
        <taxon>Bruchinae</taxon>
        <taxon>Bruchini</taxon>
        <taxon>Acanthoscelides</taxon>
    </lineage>
</organism>
<sequence length="48" mass="5515">MKHVPHVLIYEFTPKIFLQLDHKKYTPIQSLLCAIAIKNACQAFSSVK</sequence>
<gene>
    <name evidence="1" type="ORF">ACAOBT_LOCUS8231</name>
</gene>
<proteinExistence type="predicted"/>
<reference evidence="1" key="1">
    <citation type="submission" date="2022-03" db="EMBL/GenBank/DDBJ databases">
        <authorList>
            <person name="Sayadi A."/>
        </authorList>
    </citation>
    <scope>NUCLEOTIDE SEQUENCE</scope>
</reference>
<dbReference type="Proteomes" id="UP001152888">
    <property type="component" value="Unassembled WGS sequence"/>
</dbReference>
<keyword evidence="2" id="KW-1185">Reference proteome</keyword>
<evidence type="ECO:0000313" key="2">
    <source>
        <dbReference type="Proteomes" id="UP001152888"/>
    </source>
</evidence>